<dbReference type="InterPro" id="IPR042242">
    <property type="entry name" value="RecO_C"/>
</dbReference>
<keyword evidence="8" id="KW-1185">Reference proteome</keyword>
<proteinExistence type="inferred from homology"/>
<dbReference type="PANTHER" id="PTHR33991:SF1">
    <property type="entry name" value="DNA REPAIR PROTEIN RECO"/>
    <property type="match status" value="1"/>
</dbReference>
<comment type="caution">
    <text evidence="7">The sequence shown here is derived from an EMBL/GenBank/DDBJ whole genome shotgun (WGS) entry which is preliminary data.</text>
</comment>
<dbReference type="SUPFAM" id="SSF57863">
    <property type="entry name" value="ArfGap/RecO-like zinc finger"/>
    <property type="match status" value="1"/>
</dbReference>
<evidence type="ECO:0000313" key="7">
    <source>
        <dbReference type="EMBL" id="GAA3940119.1"/>
    </source>
</evidence>
<keyword evidence="4 6" id="KW-0233">DNA recombination</keyword>
<evidence type="ECO:0000256" key="2">
    <source>
        <dbReference type="ARBA" id="ARBA00007452"/>
    </source>
</evidence>
<evidence type="ECO:0000256" key="1">
    <source>
        <dbReference type="ARBA" id="ARBA00003065"/>
    </source>
</evidence>
<dbReference type="HAMAP" id="MF_00201">
    <property type="entry name" value="RecO"/>
    <property type="match status" value="1"/>
</dbReference>
<evidence type="ECO:0000256" key="5">
    <source>
        <dbReference type="ARBA" id="ARBA00033409"/>
    </source>
</evidence>
<evidence type="ECO:0000256" key="3">
    <source>
        <dbReference type="ARBA" id="ARBA00021310"/>
    </source>
</evidence>
<dbReference type="Gene3D" id="1.20.1440.120">
    <property type="entry name" value="Recombination protein O, C-terminal domain"/>
    <property type="match status" value="1"/>
</dbReference>
<evidence type="ECO:0000313" key="8">
    <source>
        <dbReference type="Proteomes" id="UP001501565"/>
    </source>
</evidence>
<dbReference type="RefSeq" id="WP_344800433.1">
    <property type="nucleotide sequence ID" value="NZ_BAABBN010000015.1"/>
</dbReference>
<dbReference type="InterPro" id="IPR012340">
    <property type="entry name" value="NA-bd_OB-fold"/>
</dbReference>
<keyword evidence="6" id="KW-0227">DNA damage</keyword>
<dbReference type="InterPro" id="IPR037278">
    <property type="entry name" value="ARFGAP/RecO"/>
</dbReference>
<protein>
    <recommendedName>
        <fullName evidence="3 6">DNA repair protein RecO</fullName>
    </recommendedName>
    <alternativeName>
        <fullName evidence="5 6">Recombination protein O</fullName>
    </alternativeName>
</protein>
<dbReference type="PANTHER" id="PTHR33991">
    <property type="entry name" value="DNA REPAIR PROTEIN RECO"/>
    <property type="match status" value="1"/>
</dbReference>
<dbReference type="InterPro" id="IPR003717">
    <property type="entry name" value="RecO"/>
</dbReference>
<dbReference type="EMBL" id="BAABBN010000015">
    <property type="protein sequence ID" value="GAA3940119.1"/>
    <property type="molecule type" value="Genomic_DNA"/>
</dbReference>
<keyword evidence="6" id="KW-0234">DNA repair</keyword>
<gene>
    <name evidence="6 7" type="primary">recO</name>
    <name evidence="7" type="ORF">GCM10022277_40130</name>
</gene>
<dbReference type="Proteomes" id="UP001501565">
    <property type="component" value="Unassembled WGS sequence"/>
</dbReference>
<evidence type="ECO:0000256" key="6">
    <source>
        <dbReference type="HAMAP-Rule" id="MF_00201"/>
    </source>
</evidence>
<dbReference type="Pfam" id="PF02565">
    <property type="entry name" value="RecO_C"/>
    <property type="match status" value="1"/>
</dbReference>
<dbReference type="NCBIfam" id="TIGR00613">
    <property type="entry name" value="reco"/>
    <property type="match status" value="1"/>
</dbReference>
<reference evidence="8" key="1">
    <citation type="journal article" date="2019" name="Int. J. Syst. Evol. Microbiol.">
        <title>The Global Catalogue of Microorganisms (GCM) 10K type strain sequencing project: providing services to taxonomists for standard genome sequencing and annotation.</title>
        <authorList>
            <consortium name="The Broad Institute Genomics Platform"/>
            <consortium name="The Broad Institute Genome Sequencing Center for Infectious Disease"/>
            <person name="Wu L."/>
            <person name="Ma J."/>
        </authorList>
    </citation>
    <scope>NUCLEOTIDE SEQUENCE [LARGE SCALE GENOMIC DNA]</scope>
    <source>
        <strain evidence="8">JCM 17551</strain>
    </source>
</reference>
<dbReference type="Gene3D" id="2.40.50.140">
    <property type="entry name" value="Nucleic acid-binding proteins"/>
    <property type="match status" value="1"/>
</dbReference>
<comment type="similarity">
    <text evidence="2 6">Belongs to the RecO family.</text>
</comment>
<evidence type="ECO:0000256" key="4">
    <source>
        <dbReference type="ARBA" id="ARBA00023172"/>
    </source>
</evidence>
<organism evidence="7 8">
    <name type="scientific">Litoribacillus peritrichatus</name>
    <dbReference type="NCBI Taxonomy" id="718191"/>
    <lineage>
        <taxon>Bacteria</taxon>
        <taxon>Pseudomonadati</taxon>
        <taxon>Pseudomonadota</taxon>
        <taxon>Gammaproteobacteria</taxon>
        <taxon>Oceanospirillales</taxon>
        <taxon>Oceanospirillaceae</taxon>
        <taxon>Litoribacillus</taxon>
    </lineage>
</organism>
<comment type="function">
    <text evidence="1 6">Involved in DNA repair and RecF pathway recombination.</text>
</comment>
<accession>A0ABP7N8W4</accession>
<name>A0ABP7N8W4_9GAMM</name>
<sequence length="248" mass="28756">MSEHVEFQPSFLLHQRCVGEKDALCTFFTREYGRLNVWVKGKYSEQGQIPLFKPLLISWRASETSLQLTHIEINRQHPLICHSSIVSDFLYSAFYVNELNYKLLPEFAASEELYSHYVWLLESMAQKLYIEPILRAYELQLLVETGNISDIFSDVLTGAPLNSGHFYRCINHSELGFGLTQVDQRFTEKNRTQCFLGEHLLKFEANCLDTEVSLSDIKRLMRILIHSTLKGETLKSRTLFTSFKKKGC</sequence>